<feature type="transmembrane region" description="Helical" evidence="2">
    <location>
        <begin position="107"/>
        <end position="131"/>
    </location>
</feature>
<evidence type="ECO:0000256" key="2">
    <source>
        <dbReference type="SAM" id="Phobius"/>
    </source>
</evidence>
<dbReference type="EMBL" id="SKBM01000002">
    <property type="protein sequence ID" value="TCZ65990.1"/>
    <property type="molecule type" value="Genomic_DNA"/>
</dbReference>
<keyword evidence="2" id="KW-1133">Transmembrane helix</keyword>
<feature type="compositionally biased region" description="Basic and acidic residues" evidence="1">
    <location>
        <begin position="205"/>
        <end position="218"/>
    </location>
</feature>
<reference evidence="3 4" key="1">
    <citation type="submission" date="2019-03" db="EMBL/GenBank/DDBJ databases">
        <title>Paracraurococcus aquatilis NE82 genome sequence.</title>
        <authorList>
            <person name="Zhao Y."/>
            <person name="Du Z."/>
        </authorList>
    </citation>
    <scope>NUCLEOTIDE SEQUENCE [LARGE SCALE GENOMIC DNA]</scope>
    <source>
        <strain evidence="3 4">NE82</strain>
    </source>
</reference>
<dbReference type="OrthoDB" id="7345733at2"/>
<protein>
    <submittedName>
        <fullName evidence="3">PH domain-containing protein</fullName>
    </submittedName>
</protein>
<organism evidence="3 4">
    <name type="scientific">Roseicella aquatilis</name>
    <dbReference type="NCBI Taxonomy" id="2527868"/>
    <lineage>
        <taxon>Bacteria</taxon>
        <taxon>Pseudomonadati</taxon>
        <taxon>Pseudomonadota</taxon>
        <taxon>Alphaproteobacteria</taxon>
        <taxon>Acetobacterales</taxon>
        <taxon>Roseomonadaceae</taxon>
        <taxon>Roseicella</taxon>
    </lineage>
</organism>
<comment type="caution">
    <text evidence="3">The sequence shown here is derived from an EMBL/GenBank/DDBJ whole genome shotgun (WGS) entry which is preliminary data.</text>
</comment>
<evidence type="ECO:0000313" key="4">
    <source>
        <dbReference type="Proteomes" id="UP000295023"/>
    </source>
</evidence>
<feature type="region of interest" description="Disordered" evidence="1">
    <location>
        <begin position="198"/>
        <end position="218"/>
    </location>
</feature>
<accession>A0A4R4DV72</accession>
<feature type="transmembrane region" description="Helical" evidence="2">
    <location>
        <begin position="73"/>
        <end position="95"/>
    </location>
</feature>
<dbReference type="AlphaFoldDB" id="A0A4R4DV72"/>
<feature type="transmembrane region" description="Helical" evidence="2">
    <location>
        <begin position="41"/>
        <end position="61"/>
    </location>
</feature>
<dbReference type="NCBIfam" id="NF040894">
    <property type="entry name" value="puhB_PGC"/>
    <property type="match status" value="1"/>
</dbReference>
<sequence>MIREHDYEPVRGLPERLPEGESILWQGAPDRRTFARRALHLPGLAAYFAVLVAARVASVLMAGASLPVTARDALWFVLPSAAVILLGLLFAWGVARSTVYTITNRRVVMRFGIALPLSVNLPFALVAAAAAKLHADGSGDISLALQRPHRISWLFFWPHVRPWHLARPQPTLRGIADATEVAQILARALAGAAAVPVRPAPRADVPADRDDLRQPQAA</sequence>
<proteinExistence type="predicted"/>
<gene>
    <name evidence="3" type="ORF">EXY23_02600</name>
</gene>
<dbReference type="RefSeq" id="WP_132284241.1">
    <property type="nucleotide sequence ID" value="NZ_SKBM01000002.1"/>
</dbReference>
<evidence type="ECO:0000256" key="1">
    <source>
        <dbReference type="SAM" id="MobiDB-lite"/>
    </source>
</evidence>
<dbReference type="InterPro" id="IPR054839">
    <property type="entry name" value="puhB_PGC"/>
</dbReference>
<keyword evidence="4" id="KW-1185">Reference proteome</keyword>
<keyword evidence="2" id="KW-0812">Transmembrane</keyword>
<evidence type="ECO:0000313" key="3">
    <source>
        <dbReference type="EMBL" id="TCZ65990.1"/>
    </source>
</evidence>
<dbReference type="Proteomes" id="UP000295023">
    <property type="component" value="Unassembled WGS sequence"/>
</dbReference>
<keyword evidence="2" id="KW-0472">Membrane</keyword>
<name>A0A4R4DV72_9PROT</name>